<reference evidence="1 2" key="1">
    <citation type="journal article" name="Sci. Rep.">
        <title>Telomere-to-telomere assembled and centromere annotated genomes of the two main subspecies of the button mushroom Agaricus bisporus reveal especially polymorphic chromosome ends.</title>
        <authorList>
            <person name="Sonnenberg A.S.M."/>
            <person name="Sedaghat-Telgerd N."/>
            <person name="Lavrijssen B."/>
            <person name="Ohm R.A."/>
            <person name="Hendrickx P.M."/>
            <person name="Scholtmeijer K."/>
            <person name="Baars J.J.P."/>
            <person name="van Peer A."/>
        </authorList>
    </citation>
    <scope>NUCLEOTIDE SEQUENCE [LARGE SCALE GENOMIC DNA]</scope>
    <source>
        <strain evidence="1 2">H119_p4</strain>
    </source>
</reference>
<name>A0A8H7F0L5_AGABI</name>
<dbReference type="EMBL" id="JABXXO010000009">
    <property type="protein sequence ID" value="KAF7771038.1"/>
    <property type="molecule type" value="Genomic_DNA"/>
</dbReference>
<gene>
    <name evidence="1" type="ORF">Agabi119p4_7012</name>
</gene>
<organism evidence="1 2">
    <name type="scientific">Agaricus bisporus var. burnettii</name>
    <dbReference type="NCBI Taxonomy" id="192524"/>
    <lineage>
        <taxon>Eukaryota</taxon>
        <taxon>Fungi</taxon>
        <taxon>Dikarya</taxon>
        <taxon>Basidiomycota</taxon>
        <taxon>Agaricomycotina</taxon>
        <taxon>Agaricomycetes</taxon>
        <taxon>Agaricomycetidae</taxon>
        <taxon>Agaricales</taxon>
        <taxon>Agaricineae</taxon>
        <taxon>Agaricaceae</taxon>
        <taxon>Agaricus</taxon>
    </lineage>
</organism>
<evidence type="ECO:0000313" key="2">
    <source>
        <dbReference type="Proteomes" id="UP000629468"/>
    </source>
</evidence>
<proteinExistence type="predicted"/>
<accession>A0A8H7F0L5</accession>
<dbReference type="AlphaFoldDB" id="A0A8H7F0L5"/>
<dbReference type="Proteomes" id="UP000629468">
    <property type="component" value="Unassembled WGS sequence"/>
</dbReference>
<comment type="caution">
    <text evidence="1">The sequence shown here is derived from an EMBL/GenBank/DDBJ whole genome shotgun (WGS) entry which is preliminary data.</text>
</comment>
<sequence length="113" mass="12693">MFSLPDEADAILTPGRALVLYFECHNTEVGCLLEILYEQNGFLALPEAALLVIRSLDVIWKTASLWECKFLWCSAVKVVQKRTGKTSCHDCPINSAFPQRLALMNMLATLDFL</sequence>
<evidence type="ECO:0000313" key="1">
    <source>
        <dbReference type="EMBL" id="KAF7771038.1"/>
    </source>
</evidence>
<protein>
    <submittedName>
        <fullName evidence="1">Uncharacterized protein</fullName>
    </submittedName>
</protein>